<dbReference type="InterPro" id="IPR007607">
    <property type="entry name" value="BacA/B"/>
</dbReference>
<gene>
    <name evidence="3" type="ORF">GCM10011351_12110</name>
</gene>
<reference evidence="3" key="2">
    <citation type="submission" date="2020-09" db="EMBL/GenBank/DDBJ databases">
        <authorList>
            <person name="Sun Q."/>
            <person name="Zhou Y."/>
        </authorList>
    </citation>
    <scope>NUCLEOTIDE SEQUENCE</scope>
    <source>
        <strain evidence="3">CGMCC 1.6333</strain>
    </source>
</reference>
<evidence type="ECO:0000256" key="1">
    <source>
        <dbReference type="ARBA" id="ARBA00044755"/>
    </source>
</evidence>
<dbReference type="PANTHER" id="PTHR35024:SF4">
    <property type="entry name" value="POLYMER-FORMING CYTOSKELETAL PROTEIN"/>
    <property type="match status" value="1"/>
</dbReference>
<organism evidence="3 4">
    <name type="scientific">Paraliobacillus quinghaiensis</name>
    <dbReference type="NCBI Taxonomy" id="470815"/>
    <lineage>
        <taxon>Bacteria</taxon>
        <taxon>Bacillati</taxon>
        <taxon>Bacillota</taxon>
        <taxon>Bacilli</taxon>
        <taxon>Bacillales</taxon>
        <taxon>Bacillaceae</taxon>
        <taxon>Paraliobacillus</taxon>
    </lineage>
</organism>
<proteinExistence type="inferred from homology"/>
<dbReference type="Pfam" id="PF04519">
    <property type="entry name" value="Bactofilin"/>
    <property type="match status" value="1"/>
</dbReference>
<evidence type="ECO:0000313" key="3">
    <source>
        <dbReference type="EMBL" id="GGM27802.1"/>
    </source>
</evidence>
<dbReference type="Proteomes" id="UP000618460">
    <property type="component" value="Unassembled WGS sequence"/>
</dbReference>
<evidence type="ECO:0000313" key="4">
    <source>
        <dbReference type="Proteomes" id="UP000618460"/>
    </source>
</evidence>
<evidence type="ECO:0000256" key="2">
    <source>
        <dbReference type="SAM" id="MobiDB-lite"/>
    </source>
</evidence>
<dbReference type="EMBL" id="BMLG01000004">
    <property type="protein sequence ID" value="GGM27802.1"/>
    <property type="molecule type" value="Genomic_DNA"/>
</dbReference>
<sequence>MLKGKKSEKVIDTIIGKETVIEGKIKLPTSLRVDGKIYGEVDCSGDVFIGKSGYVEPTIKAKNITIAGEVKGDIYTSEKVYIQPNGSLTGSATSKGIIVEDGGVFNGKSTIEIKDSKTTSKKKKNETTATETPASNG</sequence>
<dbReference type="OrthoDB" id="9789407at2"/>
<reference evidence="3" key="1">
    <citation type="journal article" date="2014" name="Int. J. Syst. Evol. Microbiol.">
        <title>Complete genome sequence of Corynebacterium casei LMG S-19264T (=DSM 44701T), isolated from a smear-ripened cheese.</title>
        <authorList>
            <consortium name="US DOE Joint Genome Institute (JGI-PGF)"/>
            <person name="Walter F."/>
            <person name="Albersmeier A."/>
            <person name="Kalinowski J."/>
            <person name="Ruckert C."/>
        </authorList>
    </citation>
    <scope>NUCLEOTIDE SEQUENCE</scope>
    <source>
        <strain evidence="3">CGMCC 1.6333</strain>
    </source>
</reference>
<feature type="compositionally biased region" description="Low complexity" evidence="2">
    <location>
        <begin position="127"/>
        <end position="137"/>
    </location>
</feature>
<dbReference type="AlphaFoldDB" id="A0A917TMA9"/>
<accession>A0A917TMA9</accession>
<comment type="similarity">
    <text evidence="1">Belongs to the bactofilin family.</text>
</comment>
<comment type="caution">
    <text evidence="3">The sequence shown here is derived from an EMBL/GenBank/DDBJ whole genome shotgun (WGS) entry which is preliminary data.</text>
</comment>
<feature type="region of interest" description="Disordered" evidence="2">
    <location>
        <begin position="116"/>
        <end position="137"/>
    </location>
</feature>
<protein>
    <recommendedName>
        <fullName evidence="5">Polymer-forming cytoskeletal protein</fullName>
    </recommendedName>
</protein>
<evidence type="ECO:0008006" key="5">
    <source>
        <dbReference type="Google" id="ProtNLM"/>
    </source>
</evidence>
<dbReference type="PANTHER" id="PTHR35024">
    <property type="entry name" value="HYPOTHETICAL CYTOSOLIC PROTEIN"/>
    <property type="match status" value="1"/>
</dbReference>
<keyword evidence="4" id="KW-1185">Reference proteome</keyword>
<dbReference type="RefSeq" id="WP_117153754.1">
    <property type="nucleotide sequence ID" value="NZ_BMLG01000004.1"/>
</dbReference>
<name>A0A917TMA9_9BACI</name>